<reference evidence="1" key="1">
    <citation type="submission" date="2020-01" db="EMBL/GenBank/DDBJ databases">
        <authorList>
            <person name="Mishra B."/>
        </authorList>
    </citation>
    <scope>NUCLEOTIDE SEQUENCE [LARGE SCALE GENOMIC DNA]</scope>
</reference>
<protein>
    <submittedName>
        <fullName evidence="1">Uncharacterized protein</fullName>
    </submittedName>
</protein>
<name>A0A6D2JRX0_9BRAS</name>
<proteinExistence type="predicted"/>
<dbReference type="Proteomes" id="UP000467841">
    <property type="component" value="Unassembled WGS sequence"/>
</dbReference>
<dbReference type="AlphaFoldDB" id="A0A6D2JRX0"/>
<gene>
    <name evidence="1" type="ORF">MERR_LOCUS30995</name>
</gene>
<accession>A0A6D2JRX0</accession>
<evidence type="ECO:0000313" key="1">
    <source>
        <dbReference type="EMBL" id="CAA7043760.1"/>
    </source>
</evidence>
<comment type="caution">
    <text evidence="1">The sequence shown here is derived from an EMBL/GenBank/DDBJ whole genome shotgun (WGS) entry which is preliminary data.</text>
</comment>
<dbReference type="EMBL" id="CACVBM020001285">
    <property type="protein sequence ID" value="CAA7043760.1"/>
    <property type="molecule type" value="Genomic_DNA"/>
</dbReference>
<organism evidence="1 2">
    <name type="scientific">Microthlaspi erraticum</name>
    <dbReference type="NCBI Taxonomy" id="1685480"/>
    <lineage>
        <taxon>Eukaryota</taxon>
        <taxon>Viridiplantae</taxon>
        <taxon>Streptophyta</taxon>
        <taxon>Embryophyta</taxon>
        <taxon>Tracheophyta</taxon>
        <taxon>Spermatophyta</taxon>
        <taxon>Magnoliopsida</taxon>
        <taxon>eudicotyledons</taxon>
        <taxon>Gunneridae</taxon>
        <taxon>Pentapetalae</taxon>
        <taxon>rosids</taxon>
        <taxon>malvids</taxon>
        <taxon>Brassicales</taxon>
        <taxon>Brassicaceae</taxon>
        <taxon>Coluteocarpeae</taxon>
        <taxon>Microthlaspi</taxon>
    </lineage>
</organism>
<evidence type="ECO:0000313" key="2">
    <source>
        <dbReference type="Proteomes" id="UP000467841"/>
    </source>
</evidence>
<sequence>MWNRAPFREPFSPRAITSVKEGISKLKTIVCLPPIGVKGESLAPWILWSIWLSRNNKLFNASNLSAYGTLNLAIIRAREWIQAQDEIPKPCQLPKRDTIVNLPGNYI</sequence>
<keyword evidence="2" id="KW-1185">Reference proteome</keyword>
<dbReference type="OrthoDB" id="1745633at2759"/>